<evidence type="ECO:0000313" key="1">
    <source>
        <dbReference type="EMBL" id="GIX65801.1"/>
    </source>
</evidence>
<dbReference type="Proteomes" id="UP001497744">
    <property type="component" value="Unassembled WGS sequence"/>
</dbReference>
<gene>
    <name evidence="1" type="ORF">BcabD6B2_52360</name>
</gene>
<dbReference type="AlphaFoldDB" id="A0AAV4M336"/>
<dbReference type="RefSeq" id="XP_067717870.1">
    <property type="nucleotide sequence ID" value="XM_067861769.1"/>
</dbReference>
<evidence type="ECO:0000313" key="2">
    <source>
        <dbReference type="Proteomes" id="UP001497744"/>
    </source>
</evidence>
<dbReference type="EMBL" id="BPLF01000005">
    <property type="protein sequence ID" value="GIX65801.1"/>
    <property type="molecule type" value="Genomic_DNA"/>
</dbReference>
<sequence>MPHARKIKAKVVNSITTSEVLVSYEIDGSLFERRYREELFSSLSQVFWTRSFKAEPYVEPKKDIVSAKQPINSIFSRMTDALQSIWSFGFSQDAPQLQDTFAEPGSRVDLSDAVTYNRIALSHDWRRHKDRKVLCVSFENTDLRWNGIYLHRAKIPISRSCSKFTICHAEHGNDSKHVMVVALIGDIWVESFYTVHHIKSNSYVLPSTGSNILEDYTDLPSRRTPTASRRGADGIVLDVSTPPSGEVPFEVYEFNKNKYFRYKDGQESDEHRMSYVKKVKFGQIEYPLPSGHTFVMMAVSNEFLGLHYVILVTRTDFYYSINKWCGMSMKELAPVSIAEPEVVAGIISDIYGFFANRGHSDRIPADMLSQAAVNGDVICLPPAESNGKSANKACKPLNQLAHTEILVDRAGVTILKYKGGAPPGILIVGDVFMELGRDNGDGDTNIYIERTAGRPISVAVKAQDGSVRALVETREGSNTFVKAVDSMVELPHYGRTVDVNISISNHSSDTGINWEYYALEGVWVLRPSSHPAHAIGNVIFHNCRVLPPKNGGYSFVVAPTNEEPETAVLFAATPKDPMFAVQLKRTVANRQRWCSVELLKHQPKPMGNQEAEIASFATLFPKSDD</sequence>
<reference evidence="1 2" key="1">
    <citation type="submission" date="2021-06" db="EMBL/GenBank/DDBJ databases">
        <title>Genome sequence of Babesia caballi.</title>
        <authorList>
            <person name="Yamagishi J."/>
            <person name="Kidaka T."/>
            <person name="Ochi A."/>
        </authorList>
    </citation>
    <scope>NUCLEOTIDE SEQUENCE [LARGE SCALE GENOMIC DNA]</scope>
    <source>
        <strain evidence="1">USDA-D6B2</strain>
    </source>
</reference>
<comment type="caution">
    <text evidence="1">The sequence shown here is derived from an EMBL/GenBank/DDBJ whole genome shotgun (WGS) entry which is preliminary data.</text>
</comment>
<name>A0AAV4M336_BABCB</name>
<proteinExistence type="predicted"/>
<organism evidence="1 2">
    <name type="scientific">Babesia caballi</name>
    <dbReference type="NCBI Taxonomy" id="5871"/>
    <lineage>
        <taxon>Eukaryota</taxon>
        <taxon>Sar</taxon>
        <taxon>Alveolata</taxon>
        <taxon>Apicomplexa</taxon>
        <taxon>Aconoidasida</taxon>
        <taxon>Piroplasmida</taxon>
        <taxon>Babesiidae</taxon>
        <taxon>Babesia</taxon>
    </lineage>
</organism>
<accession>A0AAV4M336</accession>
<keyword evidence="2" id="KW-1185">Reference proteome</keyword>
<protein>
    <submittedName>
        <fullName evidence="1">Energy-coupling factor transporter ATPase</fullName>
    </submittedName>
</protein>
<dbReference type="GeneID" id="94197282"/>